<keyword evidence="3" id="KW-1185">Reference proteome</keyword>
<proteinExistence type="predicted"/>
<gene>
    <name evidence="2" type="ORF">PFLUV_G00204010</name>
</gene>
<accession>A0A6A5EUB0</accession>
<organism evidence="2 3">
    <name type="scientific">Perca fluviatilis</name>
    <name type="common">European perch</name>
    <dbReference type="NCBI Taxonomy" id="8168"/>
    <lineage>
        <taxon>Eukaryota</taxon>
        <taxon>Metazoa</taxon>
        <taxon>Chordata</taxon>
        <taxon>Craniata</taxon>
        <taxon>Vertebrata</taxon>
        <taxon>Euteleostomi</taxon>
        <taxon>Actinopterygii</taxon>
        <taxon>Neopterygii</taxon>
        <taxon>Teleostei</taxon>
        <taxon>Neoteleostei</taxon>
        <taxon>Acanthomorphata</taxon>
        <taxon>Eupercaria</taxon>
        <taxon>Perciformes</taxon>
        <taxon>Percoidei</taxon>
        <taxon>Percidae</taxon>
        <taxon>Percinae</taxon>
        <taxon>Perca</taxon>
    </lineage>
</organism>
<name>A0A6A5EUB0_PERFL</name>
<sequence length="132" mass="15981">MVQLVTREMMERPVKLVLLDPLESLAPPDHQEREAPLELRDLREDKERREPRESLAWKVPKERRVLLVLKDHLARPQGYPWPSWRARSTWCSRPGWTSRTNGSSWFTRFERRLWCQRRKGPSGSYWSYRTPR</sequence>
<evidence type="ECO:0000313" key="2">
    <source>
        <dbReference type="EMBL" id="KAF1377752.1"/>
    </source>
</evidence>
<protein>
    <submittedName>
        <fullName evidence="2">Uncharacterized protein</fullName>
    </submittedName>
</protein>
<feature type="region of interest" description="Disordered" evidence="1">
    <location>
        <begin position="26"/>
        <end position="53"/>
    </location>
</feature>
<dbReference type="Proteomes" id="UP000465112">
    <property type="component" value="Chromosome 17"/>
</dbReference>
<dbReference type="AlphaFoldDB" id="A0A6A5EUB0"/>
<reference evidence="2 3" key="1">
    <citation type="submission" date="2019-06" db="EMBL/GenBank/DDBJ databases">
        <title>A chromosome-scale genome assembly of the European perch, Perca fluviatilis.</title>
        <authorList>
            <person name="Roques C."/>
            <person name="Zahm M."/>
            <person name="Cabau C."/>
            <person name="Klopp C."/>
            <person name="Bouchez O."/>
            <person name="Donnadieu C."/>
            <person name="Kuhl H."/>
            <person name="Gislard M."/>
            <person name="Guendouz S."/>
            <person name="Journot L."/>
            <person name="Haffray P."/>
            <person name="Bestin A."/>
            <person name="Morvezen R."/>
            <person name="Feron R."/>
            <person name="Wen M."/>
            <person name="Jouanno E."/>
            <person name="Herpin A."/>
            <person name="Schartl M."/>
            <person name="Postlethwait J."/>
            <person name="Schaerlinger B."/>
            <person name="Chardard D."/>
            <person name="Lecocq T."/>
            <person name="Poncet C."/>
            <person name="Jaffrelo L."/>
            <person name="Lampietro C."/>
            <person name="Guiguen Y."/>
        </authorList>
    </citation>
    <scope>NUCLEOTIDE SEQUENCE [LARGE SCALE GENOMIC DNA]</scope>
    <source>
        <tissue evidence="2">Blood</tissue>
    </source>
</reference>
<evidence type="ECO:0000256" key="1">
    <source>
        <dbReference type="SAM" id="MobiDB-lite"/>
    </source>
</evidence>
<feature type="compositionally biased region" description="Basic and acidic residues" evidence="1">
    <location>
        <begin position="29"/>
        <end position="53"/>
    </location>
</feature>
<comment type="caution">
    <text evidence="2">The sequence shown here is derived from an EMBL/GenBank/DDBJ whole genome shotgun (WGS) entry which is preliminary data.</text>
</comment>
<dbReference type="EMBL" id="VHII01000017">
    <property type="protein sequence ID" value="KAF1377752.1"/>
    <property type="molecule type" value="Genomic_DNA"/>
</dbReference>
<evidence type="ECO:0000313" key="3">
    <source>
        <dbReference type="Proteomes" id="UP000465112"/>
    </source>
</evidence>